<keyword evidence="2" id="KW-1185">Reference proteome</keyword>
<dbReference type="RefSeq" id="WP_003330156.1">
    <property type="nucleotide sequence ID" value="NZ_AJLR01000040.1"/>
</dbReference>
<sequence>MDRLGFFSYVKKSLVNTVKEISVPFVEEDIKKVDRWIDDLAGIEWIPIQGKELDDAVGYKDLYIANKHFLSFFNGEDVRIYEKVCQKCHIIVHWLSYDESLKCFQCDTSFKVKERQGELQLKEYRAKCENGIWFIGIL</sequence>
<protein>
    <submittedName>
        <fullName evidence="1">Rieske (2Fe-2S) iron-sulfur domain-containing protein</fullName>
    </submittedName>
</protein>
<comment type="caution">
    <text evidence="1">The sequence shown here is derived from an EMBL/GenBank/DDBJ whole genome shotgun (WGS) entry which is preliminary data.</text>
</comment>
<proteinExistence type="predicted"/>
<evidence type="ECO:0000313" key="1">
    <source>
        <dbReference type="EMBL" id="EKN68333.1"/>
    </source>
</evidence>
<dbReference type="Proteomes" id="UP000006315">
    <property type="component" value="Unassembled WGS sequence"/>
</dbReference>
<gene>
    <name evidence="1" type="ORF">BAZO_04805</name>
</gene>
<dbReference type="PATRIC" id="fig|1131731.3.peg.1000"/>
<accession>K6DJN1</accession>
<organism evidence="1 2">
    <name type="scientific">Schinkia azotoformans LMG 9581</name>
    <dbReference type="NCBI Taxonomy" id="1131731"/>
    <lineage>
        <taxon>Bacteria</taxon>
        <taxon>Bacillati</taxon>
        <taxon>Bacillota</taxon>
        <taxon>Bacilli</taxon>
        <taxon>Bacillales</taxon>
        <taxon>Bacillaceae</taxon>
        <taxon>Calidifontibacillus/Schinkia group</taxon>
        <taxon>Schinkia</taxon>
    </lineage>
</organism>
<dbReference type="EMBL" id="AJLR01000040">
    <property type="protein sequence ID" value="EKN68333.1"/>
    <property type="molecule type" value="Genomic_DNA"/>
</dbReference>
<reference evidence="1 2" key="1">
    <citation type="journal article" date="2012" name="Front. Microbiol.">
        <title>Redundancy and modularity in membrane-associated dissimilatory nitrate reduction in Bacillus.</title>
        <authorList>
            <person name="Heylen K."/>
            <person name="Keltjens J."/>
        </authorList>
    </citation>
    <scope>NUCLEOTIDE SEQUENCE [LARGE SCALE GENOMIC DNA]</scope>
    <source>
        <strain evidence="1 2">LMG 9581</strain>
    </source>
</reference>
<evidence type="ECO:0000313" key="2">
    <source>
        <dbReference type="Proteomes" id="UP000006315"/>
    </source>
</evidence>
<name>K6DJN1_SCHAZ</name>
<dbReference type="STRING" id="1131731.BAZO_04805"/>
<dbReference type="AlphaFoldDB" id="K6DJN1"/>
<dbReference type="GeneID" id="89470950"/>